<feature type="domain" description="J" evidence="3">
    <location>
        <begin position="46"/>
        <end position="121"/>
    </location>
</feature>
<dbReference type="InterPro" id="IPR036869">
    <property type="entry name" value="J_dom_sf"/>
</dbReference>
<feature type="region of interest" description="Disordered" evidence="1">
    <location>
        <begin position="163"/>
        <end position="188"/>
    </location>
</feature>
<dbReference type="PROSITE" id="PS50076">
    <property type="entry name" value="DNAJ_2"/>
    <property type="match status" value="1"/>
</dbReference>
<evidence type="ECO:0000256" key="2">
    <source>
        <dbReference type="SAM" id="SignalP"/>
    </source>
</evidence>
<feature type="signal peptide" evidence="2">
    <location>
        <begin position="1"/>
        <end position="25"/>
    </location>
</feature>
<proteinExistence type="predicted"/>
<accession>A0ABD3PW98</accession>
<reference evidence="4 5" key="1">
    <citation type="submission" date="2024-10" db="EMBL/GenBank/DDBJ databases">
        <title>Updated reference genomes for cyclostephanoid diatoms.</title>
        <authorList>
            <person name="Roberts W.R."/>
            <person name="Alverson A.J."/>
        </authorList>
    </citation>
    <scope>NUCLEOTIDE SEQUENCE [LARGE SCALE GENOMIC DNA]</scope>
    <source>
        <strain evidence="4 5">AJA010-31</strain>
    </source>
</reference>
<organism evidence="4 5">
    <name type="scientific">Cyclotella atomus</name>
    <dbReference type="NCBI Taxonomy" id="382360"/>
    <lineage>
        <taxon>Eukaryota</taxon>
        <taxon>Sar</taxon>
        <taxon>Stramenopiles</taxon>
        <taxon>Ochrophyta</taxon>
        <taxon>Bacillariophyta</taxon>
        <taxon>Coscinodiscophyceae</taxon>
        <taxon>Thalassiosirophycidae</taxon>
        <taxon>Stephanodiscales</taxon>
        <taxon>Stephanodiscaceae</taxon>
        <taxon>Cyclotella</taxon>
    </lineage>
</organism>
<dbReference type="SMART" id="SM00271">
    <property type="entry name" value="DnaJ"/>
    <property type="match status" value="1"/>
</dbReference>
<gene>
    <name evidence="4" type="ORF">ACHAWO_000905</name>
</gene>
<dbReference type="Proteomes" id="UP001530400">
    <property type="component" value="Unassembled WGS sequence"/>
</dbReference>
<dbReference type="EMBL" id="JALLPJ020000431">
    <property type="protein sequence ID" value="KAL3792355.1"/>
    <property type="molecule type" value="Genomic_DNA"/>
</dbReference>
<evidence type="ECO:0000256" key="1">
    <source>
        <dbReference type="SAM" id="MobiDB-lite"/>
    </source>
</evidence>
<evidence type="ECO:0000313" key="4">
    <source>
        <dbReference type="EMBL" id="KAL3792355.1"/>
    </source>
</evidence>
<sequence>MVAKPFHLRAALLISAVPLTINAFAADPLKTQKNRRGLPPLPRTQNPHTLLGFDWLTPPADFDLVHKAYRKMARLYHPDAAVGPDATDEEREAANHDFRRINEAYEKLKARQGEETFEMIVMGNGKVEKKYYTTSEEWRKNDPVRVNFQRIFEIREKFPNAKTKSWSDGKYKHPQGGRHNGDFGPIRR</sequence>
<dbReference type="InterPro" id="IPR001623">
    <property type="entry name" value="DnaJ_domain"/>
</dbReference>
<keyword evidence="5" id="KW-1185">Reference proteome</keyword>
<dbReference type="CDD" id="cd06257">
    <property type="entry name" value="DnaJ"/>
    <property type="match status" value="1"/>
</dbReference>
<dbReference type="Gene3D" id="1.10.287.110">
    <property type="entry name" value="DnaJ domain"/>
    <property type="match status" value="1"/>
</dbReference>
<keyword evidence="2" id="KW-0732">Signal</keyword>
<evidence type="ECO:0000259" key="3">
    <source>
        <dbReference type="PROSITE" id="PS50076"/>
    </source>
</evidence>
<feature type="chain" id="PRO_5044877987" description="J domain-containing protein" evidence="2">
    <location>
        <begin position="26"/>
        <end position="188"/>
    </location>
</feature>
<dbReference type="SUPFAM" id="SSF46565">
    <property type="entry name" value="Chaperone J-domain"/>
    <property type="match status" value="1"/>
</dbReference>
<protein>
    <recommendedName>
        <fullName evidence="3">J domain-containing protein</fullName>
    </recommendedName>
</protein>
<dbReference type="AlphaFoldDB" id="A0ABD3PW98"/>
<comment type="caution">
    <text evidence="4">The sequence shown here is derived from an EMBL/GenBank/DDBJ whole genome shotgun (WGS) entry which is preliminary data.</text>
</comment>
<name>A0ABD3PW98_9STRA</name>
<evidence type="ECO:0000313" key="5">
    <source>
        <dbReference type="Proteomes" id="UP001530400"/>
    </source>
</evidence>
<dbReference type="Pfam" id="PF00226">
    <property type="entry name" value="DnaJ"/>
    <property type="match status" value="1"/>
</dbReference>